<protein>
    <recommendedName>
        <fullName evidence="1">DUF7730 domain-containing protein</fullName>
    </recommendedName>
</protein>
<evidence type="ECO:0000313" key="2">
    <source>
        <dbReference type="EMBL" id="KAL2831039.1"/>
    </source>
</evidence>
<comment type="caution">
    <text evidence="2">The sequence shown here is derived from an EMBL/GenBank/DDBJ whole genome shotgun (WGS) entry which is preliminary data.</text>
</comment>
<evidence type="ECO:0000259" key="1">
    <source>
        <dbReference type="Pfam" id="PF24864"/>
    </source>
</evidence>
<gene>
    <name evidence="2" type="ORF">BJY01DRAFT_226792</name>
</gene>
<dbReference type="Pfam" id="PF24864">
    <property type="entry name" value="DUF7730"/>
    <property type="match status" value="1"/>
</dbReference>
<dbReference type="Proteomes" id="UP001610446">
    <property type="component" value="Unassembled WGS sequence"/>
</dbReference>
<reference evidence="2 3" key="1">
    <citation type="submission" date="2024-07" db="EMBL/GenBank/DDBJ databases">
        <title>Section-level genome sequencing and comparative genomics of Aspergillus sections Usti and Cavernicolus.</title>
        <authorList>
            <consortium name="Lawrence Berkeley National Laboratory"/>
            <person name="Nybo J.L."/>
            <person name="Vesth T.C."/>
            <person name="Theobald S."/>
            <person name="Frisvad J.C."/>
            <person name="Larsen T.O."/>
            <person name="Kjaerboelling I."/>
            <person name="Rothschild-Mancinelli K."/>
            <person name="Lyhne E.K."/>
            <person name="Kogle M.E."/>
            <person name="Barry K."/>
            <person name="Clum A."/>
            <person name="Na H."/>
            <person name="Ledsgaard L."/>
            <person name="Lin J."/>
            <person name="Lipzen A."/>
            <person name="Kuo A."/>
            <person name="Riley R."/>
            <person name="Mondo S."/>
            <person name="Labutti K."/>
            <person name="Haridas S."/>
            <person name="Pangalinan J."/>
            <person name="Salamov A.A."/>
            <person name="Simmons B.A."/>
            <person name="Magnuson J.K."/>
            <person name="Chen J."/>
            <person name="Drula E."/>
            <person name="Henrissat B."/>
            <person name="Wiebenga A."/>
            <person name="Lubbers R.J."/>
            <person name="Gomes A.C."/>
            <person name="Makela M.R."/>
            <person name="Stajich J."/>
            <person name="Grigoriev I.V."/>
            <person name="Mortensen U.H."/>
            <person name="De Vries R.P."/>
            <person name="Baker S.E."/>
            <person name="Andersen M.R."/>
        </authorList>
    </citation>
    <scope>NUCLEOTIDE SEQUENCE [LARGE SCALE GENOMIC DNA]</scope>
    <source>
        <strain evidence="2 3">CBS 123904</strain>
    </source>
</reference>
<keyword evidence="3" id="KW-1185">Reference proteome</keyword>
<evidence type="ECO:0000313" key="3">
    <source>
        <dbReference type="Proteomes" id="UP001610446"/>
    </source>
</evidence>
<accession>A0ABR4ITF8</accession>
<dbReference type="EMBL" id="JBFXLU010000291">
    <property type="protein sequence ID" value="KAL2831039.1"/>
    <property type="molecule type" value="Genomic_DNA"/>
</dbReference>
<organism evidence="2 3">
    <name type="scientific">Aspergillus pseudoustus</name>
    <dbReference type="NCBI Taxonomy" id="1810923"/>
    <lineage>
        <taxon>Eukaryota</taxon>
        <taxon>Fungi</taxon>
        <taxon>Dikarya</taxon>
        <taxon>Ascomycota</taxon>
        <taxon>Pezizomycotina</taxon>
        <taxon>Eurotiomycetes</taxon>
        <taxon>Eurotiomycetidae</taxon>
        <taxon>Eurotiales</taxon>
        <taxon>Aspergillaceae</taxon>
        <taxon>Aspergillus</taxon>
        <taxon>Aspergillus subgen. Nidulantes</taxon>
    </lineage>
</organism>
<proteinExistence type="predicted"/>
<sequence length="275" mass="31707">MAPRRKRALTLPLIKPAGILWWRQKSADQYQSILLSNLPLEVRELIYEHTSYFPDQVGSVVAQRGLDVHIFSHAGKLVWRRRSGIDGSGCSSHCYRKFYPHTPRSLNLLALVLTCRRIYSEAIDILYSRNTFVFRNLTAITSFLSNVLPQRLNCIRALRLKWLFRDYEVDIPDGTGASYSAVVKKPFDRRWDALREILLSTRMSGLRKLHITLQGDFLRGHGAWDEQIFEPMRRMQGLREFEVEANWMPTADAIAGGQFRYNVVGETGAAGYWDD</sequence>
<feature type="domain" description="DUF7730" evidence="1">
    <location>
        <begin position="28"/>
        <end position="248"/>
    </location>
</feature>
<dbReference type="InterPro" id="IPR056632">
    <property type="entry name" value="DUF7730"/>
</dbReference>
<dbReference type="PANTHER" id="PTHR38790">
    <property type="entry name" value="2EXR DOMAIN-CONTAINING PROTEIN-RELATED"/>
    <property type="match status" value="1"/>
</dbReference>
<name>A0ABR4ITF8_9EURO</name>